<evidence type="ECO:0000256" key="3">
    <source>
        <dbReference type="ARBA" id="ARBA00009914"/>
    </source>
</evidence>
<dbReference type="EMBL" id="KV722565">
    <property type="protein sequence ID" value="OCH85747.1"/>
    <property type="molecule type" value="Genomic_DNA"/>
</dbReference>
<evidence type="ECO:0000256" key="5">
    <source>
        <dbReference type="ARBA" id="ARBA00022618"/>
    </source>
</evidence>
<keyword evidence="9" id="KW-0137">Centromere</keyword>
<dbReference type="PANTHER" id="PTHR16040">
    <property type="entry name" value="AUSTRALIN, ISOFORM A-RELATED"/>
    <property type="match status" value="1"/>
</dbReference>
<feature type="domain" description="Borealin C-terminal" evidence="12">
    <location>
        <begin position="202"/>
        <end position="259"/>
    </location>
</feature>
<sequence>MQGAQDGPKYTQEEKQQLMDNLDLEVTHRTKQLEELLVDMLENFRRHQEMLVSRIPRLVRGITLKELAKYNGDIQLCLRELKKQALGGEESILQGSPRKRKWVASQDSLDEKADEKSGPSTARETESSRGIKSARTMFATPKKPTLAGGPGQKPRFPLTKTPGTSRTTNRIPSGYMSPSPHKGTAAKSSLLFRAPSRPPSPSKIATPSKSLFSSQASKPTRVPSSSTFNPSLPHASYPRWPRQNERLLSVNGSPLANPYQLDLGTWLKTADGAESEGELGSQGGGGTLRKKTSIIIRNAPPQASGSQGLHSQSDSHAHNAPPTHSRSNSQTNASGFVPSRADGSPAGHTEVHASFAALVSVPTKDGHILEFDPLKTSPAELDALEGISDSAKRQAREDMARLIQTAVERWKIS</sequence>
<accession>A0A8E2AS81</accession>
<name>A0A8E2AS81_9APHY</name>
<reference evidence="13 14" key="1">
    <citation type="submission" date="2016-07" db="EMBL/GenBank/DDBJ databases">
        <title>Draft genome of the white-rot fungus Obba rivulosa 3A-2.</title>
        <authorList>
            <consortium name="DOE Joint Genome Institute"/>
            <person name="Miettinen O."/>
            <person name="Riley R."/>
            <person name="Acob R."/>
            <person name="Barry K."/>
            <person name="Cullen D."/>
            <person name="De Vries R."/>
            <person name="Hainaut M."/>
            <person name="Hatakka A."/>
            <person name="Henrissat B."/>
            <person name="Hilden K."/>
            <person name="Kuo R."/>
            <person name="Labutti K."/>
            <person name="Lipzen A."/>
            <person name="Makela M.R."/>
            <person name="Sandor L."/>
            <person name="Spatafora J.W."/>
            <person name="Grigoriev I.V."/>
            <person name="Hibbett D.S."/>
        </authorList>
    </citation>
    <scope>NUCLEOTIDE SEQUENCE [LARGE SCALE GENOMIC DNA]</scope>
    <source>
        <strain evidence="13 14">3A-2</strain>
    </source>
</reference>
<organism evidence="13 14">
    <name type="scientific">Obba rivulosa</name>
    <dbReference type="NCBI Taxonomy" id="1052685"/>
    <lineage>
        <taxon>Eukaryota</taxon>
        <taxon>Fungi</taxon>
        <taxon>Dikarya</taxon>
        <taxon>Basidiomycota</taxon>
        <taxon>Agaricomycotina</taxon>
        <taxon>Agaricomycetes</taxon>
        <taxon>Polyporales</taxon>
        <taxon>Gelatoporiaceae</taxon>
        <taxon>Obba</taxon>
    </lineage>
</organism>
<dbReference type="PANTHER" id="PTHR16040:SF7">
    <property type="entry name" value="AUSTRALIN, ISOFORM A-RELATED"/>
    <property type="match status" value="1"/>
</dbReference>
<feature type="compositionally biased region" description="Polar residues" evidence="10">
    <location>
        <begin position="203"/>
        <end position="230"/>
    </location>
</feature>
<feature type="compositionally biased region" description="Polar residues" evidence="10">
    <location>
        <begin position="161"/>
        <end position="171"/>
    </location>
</feature>
<keyword evidence="6" id="KW-0498">Mitosis</keyword>
<dbReference type="GO" id="GO:0005634">
    <property type="term" value="C:nucleus"/>
    <property type="evidence" value="ECO:0007669"/>
    <property type="project" value="UniProtKB-SubCell"/>
</dbReference>
<evidence type="ECO:0000313" key="14">
    <source>
        <dbReference type="Proteomes" id="UP000250043"/>
    </source>
</evidence>
<feature type="domain" description="Borealin N-terminal" evidence="11">
    <location>
        <begin position="14"/>
        <end position="69"/>
    </location>
</feature>
<feature type="region of interest" description="Disordered" evidence="10">
    <location>
        <begin position="299"/>
        <end position="347"/>
    </location>
</feature>
<dbReference type="GO" id="GO:0051233">
    <property type="term" value="C:spindle midzone"/>
    <property type="evidence" value="ECO:0007669"/>
    <property type="project" value="TreeGrafter"/>
</dbReference>
<evidence type="ECO:0000256" key="6">
    <source>
        <dbReference type="ARBA" id="ARBA00022776"/>
    </source>
</evidence>
<evidence type="ECO:0000259" key="11">
    <source>
        <dbReference type="Pfam" id="PF10444"/>
    </source>
</evidence>
<keyword evidence="8" id="KW-0131">Cell cycle</keyword>
<evidence type="ECO:0000256" key="8">
    <source>
        <dbReference type="ARBA" id="ARBA00023306"/>
    </source>
</evidence>
<dbReference type="Pfam" id="PF10512">
    <property type="entry name" value="Borealin"/>
    <property type="match status" value="1"/>
</dbReference>
<keyword evidence="7" id="KW-0539">Nucleus</keyword>
<dbReference type="GO" id="GO:0000775">
    <property type="term" value="C:chromosome, centromeric region"/>
    <property type="evidence" value="ECO:0007669"/>
    <property type="project" value="UniProtKB-SubCell"/>
</dbReference>
<keyword evidence="5" id="KW-0132">Cell division</keyword>
<dbReference type="Pfam" id="PF10444">
    <property type="entry name" value="Nbl1_Borealin_N"/>
    <property type="match status" value="1"/>
</dbReference>
<evidence type="ECO:0008006" key="15">
    <source>
        <dbReference type="Google" id="ProtNLM"/>
    </source>
</evidence>
<dbReference type="Proteomes" id="UP000250043">
    <property type="component" value="Unassembled WGS sequence"/>
</dbReference>
<proteinExistence type="inferred from homology"/>
<feature type="compositionally biased region" description="Polar residues" evidence="10">
    <location>
        <begin position="301"/>
        <end position="314"/>
    </location>
</feature>
<evidence type="ECO:0000256" key="7">
    <source>
        <dbReference type="ARBA" id="ARBA00023242"/>
    </source>
</evidence>
<feature type="compositionally biased region" description="Basic and acidic residues" evidence="10">
    <location>
        <begin position="109"/>
        <end position="129"/>
    </location>
</feature>
<dbReference type="AlphaFoldDB" id="A0A8E2AS81"/>
<dbReference type="GO" id="GO:0051301">
    <property type="term" value="P:cell division"/>
    <property type="evidence" value="ECO:0007669"/>
    <property type="project" value="UniProtKB-KW"/>
</dbReference>
<dbReference type="OrthoDB" id="2392550at2759"/>
<evidence type="ECO:0000256" key="10">
    <source>
        <dbReference type="SAM" id="MobiDB-lite"/>
    </source>
</evidence>
<evidence type="ECO:0000313" key="13">
    <source>
        <dbReference type="EMBL" id="OCH85747.1"/>
    </source>
</evidence>
<dbReference type="InterPro" id="IPR046466">
    <property type="entry name" value="Borealin_C"/>
</dbReference>
<evidence type="ECO:0000256" key="1">
    <source>
        <dbReference type="ARBA" id="ARBA00004123"/>
    </source>
</evidence>
<feature type="compositionally biased region" description="Polar residues" evidence="10">
    <location>
        <begin position="322"/>
        <end position="334"/>
    </location>
</feature>
<feature type="region of interest" description="Disordered" evidence="10">
    <location>
        <begin position="92"/>
        <end position="239"/>
    </location>
</feature>
<evidence type="ECO:0000259" key="12">
    <source>
        <dbReference type="Pfam" id="PF10512"/>
    </source>
</evidence>
<dbReference type="InterPro" id="IPR018851">
    <property type="entry name" value="Borealin_N"/>
</dbReference>
<evidence type="ECO:0000256" key="2">
    <source>
        <dbReference type="ARBA" id="ARBA00004584"/>
    </source>
</evidence>
<evidence type="ECO:0000256" key="4">
    <source>
        <dbReference type="ARBA" id="ARBA00022454"/>
    </source>
</evidence>
<dbReference type="GO" id="GO:0032133">
    <property type="term" value="C:chromosome passenger complex"/>
    <property type="evidence" value="ECO:0007669"/>
    <property type="project" value="TreeGrafter"/>
</dbReference>
<dbReference type="GO" id="GO:0000070">
    <property type="term" value="P:mitotic sister chromatid segregation"/>
    <property type="evidence" value="ECO:0007669"/>
    <property type="project" value="TreeGrafter"/>
</dbReference>
<comment type="similarity">
    <text evidence="3">Belongs to the borealin family.</text>
</comment>
<gene>
    <name evidence="13" type="ORF">OBBRIDRAFT_784405</name>
</gene>
<evidence type="ECO:0000256" key="9">
    <source>
        <dbReference type="ARBA" id="ARBA00023328"/>
    </source>
</evidence>
<comment type="subcellular location">
    <subcellularLocation>
        <location evidence="2">Chromosome</location>
        <location evidence="2">Centromere</location>
    </subcellularLocation>
    <subcellularLocation>
        <location evidence="1">Nucleus</location>
    </subcellularLocation>
</comment>
<keyword evidence="14" id="KW-1185">Reference proteome</keyword>
<keyword evidence="4" id="KW-0158">Chromosome</keyword>
<protein>
    <recommendedName>
        <fullName evidence="15">Borealin N-terminal domain-containing protein</fullName>
    </recommendedName>
</protein>
<dbReference type="InterPro" id="IPR018867">
    <property type="entry name" value="Cell_div_borealin"/>
</dbReference>